<accession>A0ABS2XQQ1</accession>
<evidence type="ECO:0000256" key="5">
    <source>
        <dbReference type="ARBA" id="ARBA00022771"/>
    </source>
</evidence>
<evidence type="ECO:0000256" key="3">
    <source>
        <dbReference type="ARBA" id="ARBA00021275"/>
    </source>
</evidence>
<evidence type="ECO:0000256" key="10">
    <source>
        <dbReference type="SAM" id="MobiDB-lite"/>
    </source>
</evidence>
<evidence type="ECO:0000256" key="1">
    <source>
        <dbReference type="ARBA" id="ARBA00004123"/>
    </source>
</evidence>
<evidence type="ECO:0000313" key="13">
    <source>
        <dbReference type="Proteomes" id="UP001166093"/>
    </source>
</evidence>
<keyword evidence="8" id="KW-0233">DNA recombination</keyword>
<dbReference type="SUPFAM" id="SSF57903">
    <property type="entry name" value="FYVE/PHD zinc finger"/>
    <property type="match status" value="1"/>
</dbReference>
<evidence type="ECO:0000313" key="12">
    <source>
        <dbReference type="EMBL" id="MBN3276665.1"/>
    </source>
</evidence>
<comment type="subcellular location">
    <subcellularLocation>
        <location evidence="1">Nucleus</location>
    </subcellularLocation>
</comment>
<evidence type="ECO:0000256" key="6">
    <source>
        <dbReference type="ARBA" id="ARBA00022833"/>
    </source>
</evidence>
<reference evidence="12" key="1">
    <citation type="journal article" date="2021" name="Cell">
        <title>Tracing the genetic footprints of vertebrate landing in non-teleost ray-finned fishes.</title>
        <authorList>
            <person name="Bi X."/>
            <person name="Wang K."/>
            <person name="Yang L."/>
            <person name="Pan H."/>
            <person name="Jiang H."/>
            <person name="Wei Q."/>
            <person name="Fang M."/>
            <person name="Yu H."/>
            <person name="Zhu C."/>
            <person name="Cai Y."/>
            <person name="He Y."/>
            <person name="Gan X."/>
            <person name="Zeng H."/>
            <person name="Yu D."/>
            <person name="Zhu Y."/>
            <person name="Jiang H."/>
            <person name="Qiu Q."/>
            <person name="Yang H."/>
            <person name="Zhang Y.E."/>
            <person name="Wang W."/>
            <person name="Zhu M."/>
            <person name="He S."/>
            <person name="Zhang G."/>
        </authorList>
    </citation>
    <scope>NUCLEOTIDE SEQUENCE</scope>
    <source>
        <strain evidence="12">Pddl_001</strain>
    </source>
</reference>
<proteinExistence type="inferred from homology"/>
<keyword evidence="5" id="KW-0863">Zinc-finger</keyword>
<protein>
    <recommendedName>
        <fullName evidence="3">V(D)J recombination-activating protein 2</fullName>
    </recommendedName>
</protein>
<sequence length="594" mass="67760">MWGSYRKDQQDVSIFVKSVEFKLREVMLKLYNALVRPHLEYCVQFWSPRYKMDIAALKGQPVEDMSLHLVSVVNSASLIHPGFSLMNFDGDVFLFGQKGWPKRSCPTGVFNVRHKQGELKLRPVSFCNDSCYLPPLRCPAVTQLAPENPCEKEQYLIHGGKTPNNELSDHLYIMSLESRGSNKKVTLQCEEKELVGEIPEARYGHTINMVYSHGKRACVLFGGRSYMPPGQRTTENWNSMIDCSPHVYLIDLDFGCCTSYTLQELTDGQSFHVSLSRKDSVYLLGGHTLASNSRPPRLFRLRVELLLGSPALSCEILPYGLSLTSAIVTRLGPDYEFVIIGGYTSESHKRFECNTVVLDDNGIHIMTRETPEWTGEIRQSKTWFGGSMGEGSVLMGVPAEGRQALSESNYFYIVKFRQEEELGQTCSQESTDQEQEDSAPLEDSEEFYFSREADELQDDDVDDDTYNEEDEEDESQTGYWVKCCLRCQVDINTWVPNYSTELNKPAMIFCSKGEEGHWVHALCMDLSEDLLVCLSQENTKYFCMDHMEVVQGLQTPQQKLLPLKNPPMKNQHRKVPVKLKMSPAKKSFIRRLFE</sequence>
<evidence type="ECO:0000256" key="7">
    <source>
        <dbReference type="ARBA" id="ARBA00022853"/>
    </source>
</evidence>
<dbReference type="Gene3D" id="2.120.10.80">
    <property type="entry name" value="Kelch-type beta propeller"/>
    <property type="match status" value="1"/>
</dbReference>
<name>A0ABS2XQQ1_POLSP</name>
<keyword evidence="13" id="KW-1185">Reference proteome</keyword>
<dbReference type="InterPro" id="IPR025162">
    <property type="entry name" value="RAG2_PHD"/>
</dbReference>
<keyword evidence="4" id="KW-0479">Metal-binding</keyword>
<feature type="domain" description="Recombination activating protein 2 PHD" evidence="11">
    <location>
        <begin position="478"/>
        <end position="556"/>
    </location>
</feature>
<comment type="caution">
    <text evidence="12">The sequence shown here is derived from an EMBL/GenBank/DDBJ whole genome shotgun (WGS) entry which is preliminary data.</text>
</comment>
<dbReference type="InterPro" id="IPR011011">
    <property type="entry name" value="Znf_FYVE_PHD"/>
</dbReference>
<dbReference type="Pfam" id="PF13341">
    <property type="entry name" value="RAG2_PHD"/>
    <property type="match status" value="1"/>
</dbReference>
<dbReference type="Proteomes" id="UP001166093">
    <property type="component" value="Unassembled WGS sequence"/>
</dbReference>
<keyword evidence="7" id="KW-0156">Chromatin regulator</keyword>
<keyword evidence="9" id="KW-0539">Nucleus</keyword>
<gene>
    <name evidence="12" type="primary">Rag2</name>
    <name evidence="12" type="ORF">GTO93_0008865</name>
</gene>
<dbReference type="Pfam" id="PF03089">
    <property type="entry name" value="RAG2"/>
    <property type="match status" value="1"/>
</dbReference>
<feature type="non-terminal residue" evidence="12">
    <location>
        <position position="1"/>
    </location>
</feature>
<evidence type="ECO:0000259" key="11">
    <source>
        <dbReference type="Pfam" id="PF13341"/>
    </source>
</evidence>
<dbReference type="PANTHER" id="PTHR10960:SF0">
    <property type="entry name" value="V(D)J RECOMBINATION-ACTIVATING PROTEIN 2"/>
    <property type="match status" value="1"/>
</dbReference>
<dbReference type="PANTHER" id="PTHR10960">
    <property type="entry name" value="V D J RECOMBINATION-ACTIVATING PROTEIN 2"/>
    <property type="match status" value="1"/>
</dbReference>
<keyword evidence="6" id="KW-0862">Zinc</keyword>
<dbReference type="SUPFAM" id="SSF50965">
    <property type="entry name" value="Galactose oxidase, central domain"/>
    <property type="match status" value="1"/>
</dbReference>
<evidence type="ECO:0000256" key="9">
    <source>
        <dbReference type="ARBA" id="ARBA00023242"/>
    </source>
</evidence>
<dbReference type="InterPro" id="IPR015915">
    <property type="entry name" value="Kelch-typ_b-propeller"/>
</dbReference>
<feature type="compositionally biased region" description="Acidic residues" evidence="10">
    <location>
        <begin position="455"/>
        <end position="474"/>
    </location>
</feature>
<dbReference type="InterPro" id="IPR011043">
    <property type="entry name" value="Gal_Oxase/kelch_b-propeller"/>
</dbReference>
<dbReference type="EMBL" id="JAAWVQ010061787">
    <property type="protein sequence ID" value="MBN3276665.1"/>
    <property type="molecule type" value="Genomic_DNA"/>
</dbReference>
<dbReference type="Gene3D" id="3.30.160.290">
    <property type="entry name" value="Rag2 PHD finger"/>
    <property type="match status" value="1"/>
</dbReference>
<feature type="region of interest" description="Disordered" evidence="10">
    <location>
        <begin position="423"/>
        <end position="474"/>
    </location>
</feature>
<feature type="compositionally biased region" description="Acidic residues" evidence="10">
    <location>
        <begin position="431"/>
        <end position="446"/>
    </location>
</feature>
<comment type="similarity">
    <text evidence="2">Belongs to the RAG2 family.</text>
</comment>
<organism evidence="12 13">
    <name type="scientific">Polyodon spathula</name>
    <name type="common">North American paddlefish</name>
    <name type="synonym">Squalus spathula</name>
    <dbReference type="NCBI Taxonomy" id="7913"/>
    <lineage>
        <taxon>Eukaryota</taxon>
        <taxon>Metazoa</taxon>
        <taxon>Chordata</taxon>
        <taxon>Craniata</taxon>
        <taxon>Vertebrata</taxon>
        <taxon>Euteleostomi</taxon>
        <taxon>Actinopterygii</taxon>
        <taxon>Chondrostei</taxon>
        <taxon>Acipenseriformes</taxon>
        <taxon>Polyodontidae</taxon>
        <taxon>Polyodon</taxon>
    </lineage>
</organism>
<evidence type="ECO:0000256" key="8">
    <source>
        <dbReference type="ARBA" id="ARBA00023172"/>
    </source>
</evidence>
<evidence type="ECO:0000256" key="4">
    <source>
        <dbReference type="ARBA" id="ARBA00022723"/>
    </source>
</evidence>
<dbReference type="InterPro" id="IPR004321">
    <property type="entry name" value="RAG2"/>
</dbReference>
<feature type="non-terminal residue" evidence="12">
    <location>
        <position position="594"/>
    </location>
</feature>
<evidence type="ECO:0000256" key="2">
    <source>
        <dbReference type="ARBA" id="ARBA00008254"/>
    </source>
</evidence>